<protein>
    <recommendedName>
        <fullName evidence="1">Reverse transcriptase domain-containing protein</fullName>
    </recommendedName>
</protein>
<dbReference type="OrthoDB" id="9909359at2759"/>
<reference evidence="2" key="2">
    <citation type="submission" date="2025-09" db="UniProtKB">
        <authorList>
            <consortium name="Ensembl"/>
        </authorList>
    </citation>
    <scope>IDENTIFICATION</scope>
</reference>
<reference evidence="2" key="1">
    <citation type="submission" date="2025-08" db="UniProtKB">
        <authorList>
            <consortium name="Ensembl"/>
        </authorList>
    </citation>
    <scope>IDENTIFICATION</scope>
</reference>
<evidence type="ECO:0000259" key="1">
    <source>
        <dbReference type="PROSITE" id="PS50878"/>
    </source>
</evidence>
<evidence type="ECO:0000313" key="2">
    <source>
        <dbReference type="Ensembl" id="ENSLLEP00000027509.1"/>
    </source>
</evidence>
<dbReference type="InterPro" id="IPR000477">
    <property type="entry name" value="RT_dom"/>
</dbReference>
<dbReference type="AlphaFoldDB" id="A0A8C5PTE7"/>
<dbReference type="Ensembl" id="ENSLLET00000028585.1">
    <property type="protein sequence ID" value="ENSLLEP00000027509.1"/>
    <property type="gene ID" value="ENSLLEG00000017465.1"/>
</dbReference>
<feature type="domain" description="Reverse transcriptase" evidence="1">
    <location>
        <begin position="139"/>
        <end position="356"/>
    </location>
</feature>
<proteinExistence type="predicted"/>
<evidence type="ECO:0000313" key="3">
    <source>
        <dbReference type="Proteomes" id="UP000694569"/>
    </source>
</evidence>
<dbReference type="PANTHER" id="PTHR31635:SF196">
    <property type="entry name" value="REVERSE TRANSCRIPTASE DOMAIN-CONTAINING PROTEIN-RELATED"/>
    <property type="match status" value="1"/>
</dbReference>
<dbReference type="PANTHER" id="PTHR31635">
    <property type="entry name" value="REVERSE TRANSCRIPTASE DOMAIN-CONTAINING PROTEIN-RELATED"/>
    <property type="match status" value="1"/>
</dbReference>
<accession>A0A8C5PTE7</accession>
<dbReference type="CDD" id="cd01650">
    <property type="entry name" value="RT_nLTR_like"/>
    <property type="match status" value="1"/>
</dbReference>
<sequence length="356" mass="39550">MYYALRNKPGRFLARKLQPVNTPRKQITLKSPNGLIYNPKIIANEFVTYYESLYNLDAKHTVKCPTVADIDTYLERVHLPSLSQTHIASLSSPILTEDILKAIKNLPKRKAPGPDGLTGLYYSTFASQLVPHLSASFDEAWESGSFPVDMLRAHIITLPKPGKIPDRCPNLRPNIDVKIFSKLLANRLQHILPTLIGLDQVGFISRCQGADSTKKLVNLLGLMGRRDSSSLILSLDAEKAFDRVNWNFLYRVLHQFGFPPSFITAIQALYDSPSAKVLCSGFVSEEFVITNGTRQGCPLSPLLYALVLEPLAQAIRQNDSICGVQAGPVTYKLNLYADDILLTLTDPDLSLPSLQQ</sequence>
<dbReference type="Proteomes" id="UP000694569">
    <property type="component" value="Unplaced"/>
</dbReference>
<dbReference type="InterPro" id="IPR043502">
    <property type="entry name" value="DNA/RNA_pol_sf"/>
</dbReference>
<dbReference type="GeneTree" id="ENSGT00940000163630"/>
<keyword evidence="3" id="KW-1185">Reference proteome</keyword>
<dbReference type="PROSITE" id="PS50878">
    <property type="entry name" value="RT_POL"/>
    <property type="match status" value="1"/>
</dbReference>
<organism evidence="2 3">
    <name type="scientific">Leptobrachium leishanense</name>
    <name type="common">Leishan spiny toad</name>
    <dbReference type="NCBI Taxonomy" id="445787"/>
    <lineage>
        <taxon>Eukaryota</taxon>
        <taxon>Metazoa</taxon>
        <taxon>Chordata</taxon>
        <taxon>Craniata</taxon>
        <taxon>Vertebrata</taxon>
        <taxon>Euteleostomi</taxon>
        <taxon>Amphibia</taxon>
        <taxon>Batrachia</taxon>
        <taxon>Anura</taxon>
        <taxon>Pelobatoidea</taxon>
        <taxon>Megophryidae</taxon>
        <taxon>Leptobrachium</taxon>
    </lineage>
</organism>
<dbReference type="Pfam" id="PF00078">
    <property type="entry name" value="RVT_1"/>
    <property type="match status" value="1"/>
</dbReference>
<dbReference type="SUPFAM" id="SSF56672">
    <property type="entry name" value="DNA/RNA polymerases"/>
    <property type="match status" value="1"/>
</dbReference>
<name>A0A8C5PTE7_9ANUR</name>